<keyword evidence="1" id="KW-0472">Membrane</keyword>
<name>A0A926RT86_9BACL</name>
<keyword evidence="3" id="KW-1185">Reference proteome</keyword>
<accession>A0A926RT86</accession>
<comment type="caution">
    <text evidence="2">The sequence shown here is derived from an EMBL/GenBank/DDBJ whole genome shotgun (WGS) entry which is preliminary data.</text>
</comment>
<dbReference type="Proteomes" id="UP000661691">
    <property type="component" value="Unassembled WGS sequence"/>
</dbReference>
<evidence type="ECO:0000313" key="2">
    <source>
        <dbReference type="EMBL" id="MBD1372510.1"/>
    </source>
</evidence>
<evidence type="ECO:0000256" key="1">
    <source>
        <dbReference type="SAM" id="Phobius"/>
    </source>
</evidence>
<protein>
    <submittedName>
        <fullName evidence="2">Uncharacterized protein</fullName>
    </submittedName>
</protein>
<feature type="transmembrane region" description="Helical" evidence="1">
    <location>
        <begin position="26"/>
        <end position="51"/>
    </location>
</feature>
<proteinExistence type="predicted"/>
<dbReference type="RefSeq" id="WP_191141999.1">
    <property type="nucleotide sequence ID" value="NZ_JACXAH010000011.1"/>
</dbReference>
<keyword evidence="1" id="KW-1133">Transmembrane helix</keyword>
<gene>
    <name evidence="2" type="ORF">IC620_09095</name>
</gene>
<dbReference type="AlphaFoldDB" id="A0A926RT86"/>
<keyword evidence="1" id="KW-0812">Transmembrane</keyword>
<organism evidence="2 3">
    <name type="scientific">Polycladospora coralii</name>
    <dbReference type="NCBI Taxonomy" id="2771432"/>
    <lineage>
        <taxon>Bacteria</taxon>
        <taxon>Bacillati</taxon>
        <taxon>Bacillota</taxon>
        <taxon>Bacilli</taxon>
        <taxon>Bacillales</taxon>
        <taxon>Thermoactinomycetaceae</taxon>
        <taxon>Polycladospora</taxon>
    </lineage>
</organism>
<dbReference type="EMBL" id="JACXAH010000011">
    <property type="protein sequence ID" value="MBD1372510.1"/>
    <property type="molecule type" value="Genomic_DNA"/>
</dbReference>
<sequence length="110" mass="13167">MDYQETKLFFLEQMPRKGIWLRRCHLLFLLFMLFGLSIIGIPIALLILPFLTFCVWKQSRYPIDKVICPSCTKKLRIEPDVKEFHCFCSTYLVKDENNQVVKYSDYDYQA</sequence>
<reference evidence="2" key="1">
    <citation type="submission" date="2020-09" db="EMBL/GenBank/DDBJ databases">
        <title>A novel bacterium of genus Hazenella, isolated from South China Sea.</title>
        <authorList>
            <person name="Huang H."/>
            <person name="Mo K."/>
            <person name="Hu Y."/>
        </authorList>
    </citation>
    <scope>NUCLEOTIDE SEQUENCE</scope>
    <source>
        <strain evidence="2">IB182357</strain>
    </source>
</reference>
<evidence type="ECO:0000313" key="3">
    <source>
        <dbReference type="Proteomes" id="UP000661691"/>
    </source>
</evidence>